<organism evidence="2 3">
    <name type="scientific">Brassica cretica</name>
    <name type="common">Mustard</name>
    <dbReference type="NCBI Taxonomy" id="69181"/>
    <lineage>
        <taxon>Eukaryota</taxon>
        <taxon>Viridiplantae</taxon>
        <taxon>Streptophyta</taxon>
        <taxon>Embryophyta</taxon>
        <taxon>Tracheophyta</taxon>
        <taxon>Spermatophyta</taxon>
        <taxon>Magnoliopsida</taxon>
        <taxon>eudicotyledons</taxon>
        <taxon>Gunneridae</taxon>
        <taxon>Pentapetalae</taxon>
        <taxon>rosids</taxon>
        <taxon>malvids</taxon>
        <taxon>Brassicales</taxon>
        <taxon>Brassicaceae</taxon>
        <taxon>Brassiceae</taxon>
        <taxon>Brassica</taxon>
    </lineage>
</organism>
<proteinExistence type="predicted"/>
<evidence type="ECO:0000256" key="1">
    <source>
        <dbReference type="SAM" id="MobiDB-lite"/>
    </source>
</evidence>
<reference evidence="2" key="1">
    <citation type="submission" date="2019-12" db="EMBL/GenBank/DDBJ databases">
        <title>Genome sequencing and annotation of Brassica cretica.</title>
        <authorList>
            <person name="Studholme D.J."/>
            <person name="Sarris P."/>
        </authorList>
    </citation>
    <scope>NUCLEOTIDE SEQUENCE</scope>
    <source>
        <strain evidence="2">PFS-109/04</strain>
        <tissue evidence="2">Leaf</tissue>
    </source>
</reference>
<feature type="region of interest" description="Disordered" evidence="1">
    <location>
        <begin position="46"/>
        <end position="68"/>
    </location>
</feature>
<dbReference type="Proteomes" id="UP000712600">
    <property type="component" value="Unassembled WGS sequence"/>
</dbReference>
<dbReference type="AlphaFoldDB" id="A0A8S9SLH5"/>
<evidence type="ECO:0000313" key="2">
    <source>
        <dbReference type="EMBL" id="KAF3601617.1"/>
    </source>
</evidence>
<evidence type="ECO:0000313" key="3">
    <source>
        <dbReference type="Proteomes" id="UP000712600"/>
    </source>
</evidence>
<comment type="caution">
    <text evidence="2">The sequence shown here is derived from an EMBL/GenBank/DDBJ whole genome shotgun (WGS) entry which is preliminary data.</text>
</comment>
<protein>
    <submittedName>
        <fullName evidence="2">Uncharacterized protein</fullName>
    </submittedName>
</protein>
<accession>A0A8S9SLH5</accession>
<sequence>MDNSFPFPGHMPFGSKKYVAMRQRGPAPGRQISLNTAMRIQDQEFLPPSGATDHLQQISTNTSDLHQPNLRVLPSIDMQGHDPESSWVNRPKPAIRLGISIRPCLPRGNRLSSRFKHVSCLKRTQKRRLQSDVLFTPSTKDLPPTSVDAH</sequence>
<name>A0A8S9SLH5_BRACR</name>
<dbReference type="EMBL" id="QGKX02000004">
    <property type="protein sequence ID" value="KAF3601617.1"/>
    <property type="molecule type" value="Genomic_DNA"/>
</dbReference>
<feature type="compositionally biased region" description="Polar residues" evidence="1">
    <location>
        <begin position="54"/>
        <end position="66"/>
    </location>
</feature>
<gene>
    <name evidence="2" type="ORF">F2Q69_00035877</name>
</gene>